<keyword evidence="4" id="KW-1185">Reference proteome</keyword>
<keyword evidence="1" id="KW-0472">Membrane</keyword>
<evidence type="ECO:0000256" key="1">
    <source>
        <dbReference type="SAM" id="Phobius"/>
    </source>
</evidence>
<feature type="transmembrane region" description="Helical" evidence="1">
    <location>
        <begin position="32"/>
        <end position="49"/>
    </location>
</feature>
<proteinExistence type="predicted"/>
<dbReference type="EMBL" id="CP123751">
    <property type="protein sequence ID" value="WHQ80141.1"/>
    <property type="molecule type" value="Genomic_DNA"/>
</dbReference>
<accession>A0AAJ6FY60</accession>
<dbReference type="Proteomes" id="UP000027129">
    <property type="component" value="Unassembled WGS sequence"/>
</dbReference>
<evidence type="ECO:0000313" key="2">
    <source>
        <dbReference type="EMBL" id="KDA46661.1"/>
    </source>
</evidence>
<evidence type="ECO:0000313" key="4">
    <source>
        <dbReference type="Proteomes" id="UP000027129"/>
    </source>
</evidence>
<keyword evidence="1" id="KW-0812">Transmembrane</keyword>
<dbReference type="AlphaFoldDB" id="A0AAJ6FY60"/>
<reference evidence="3" key="2">
    <citation type="submission" date="2023-04" db="EMBL/GenBank/DDBJ databases">
        <title>Four porcine-derived lactic acid bacteria strains analyses and their evaluation as potential probiotics based on genomics.</title>
        <authorList>
            <person name="Niu D."/>
        </authorList>
    </citation>
    <scope>NUCLEOTIDE SEQUENCE</scope>
    <source>
        <strain evidence="3">ZSB1</strain>
    </source>
</reference>
<keyword evidence="1" id="KW-1133">Transmembrane helix</keyword>
<evidence type="ECO:0000313" key="3">
    <source>
        <dbReference type="EMBL" id="WHQ80141.1"/>
    </source>
</evidence>
<sequence length="60" mass="6758">MKNLAEYTALPENELESISGGATISPKIRGDWVVGSVGFATEFAVAYYYEHRKEKKRYGK</sequence>
<gene>
    <name evidence="2" type="ORF">Lani381_0254</name>
    <name evidence="3" type="ORF">QFF56_09510</name>
</gene>
<name>A0AAJ6FY60_9LACO</name>
<evidence type="ECO:0000313" key="5">
    <source>
        <dbReference type="Proteomes" id="UP001238155"/>
    </source>
</evidence>
<dbReference type="RefSeq" id="WP_010690042.1">
    <property type="nucleotide sequence ID" value="NZ_CABIZJ010000004.1"/>
</dbReference>
<dbReference type="EMBL" id="JMHU01000003">
    <property type="protein sequence ID" value="KDA46661.1"/>
    <property type="molecule type" value="Genomic_DNA"/>
</dbReference>
<protein>
    <submittedName>
        <fullName evidence="3">Uncharacterized protein</fullName>
    </submittedName>
</protein>
<reference evidence="2 4" key="1">
    <citation type="submission" date="2014-04" db="EMBL/GenBank/DDBJ databases">
        <title>Draft Genome Sequence of Lactobacillus animalis 381-IL-28.</title>
        <authorList>
            <person name="Sturino J.M."/>
            <person name="Rajendran M."/>
            <person name="Altermann E."/>
        </authorList>
    </citation>
    <scope>NUCLEOTIDE SEQUENCE [LARGE SCALE GENOMIC DNA]</scope>
    <source>
        <strain evidence="2 4">381-IL-28</strain>
    </source>
</reference>
<dbReference type="GeneID" id="61227411"/>
<organism evidence="3 5">
    <name type="scientific">Ligilactobacillus animalis</name>
    <dbReference type="NCBI Taxonomy" id="1605"/>
    <lineage>
        <taxon>Bacteria</taxon>
        <taxon>Bacillati</taxon>
        <taxon>Bacillota</taxon>
        <taxon>Bacilli</taxon>
        <taxon>Lactobacillales</taxon>
        <taxon>Lactobacillaceae</taxon>
        <taxon>Ligilactobacillus</taxon>
    </lineage>
</organism>
<dbReference type="Proteomes" id="UP001238155">
    <property type="component" value="Chromosome"/>
</dbReference>